<protein>
    <recommendedName>
        <fullName evidence="4">Type 1 fimbrial protein</fullName>
    </recommendedName>
</protein>
<name>A0ABX3CE94_9NEIS</name>
<comment type="caution">
    <text evidence="2">The sequence shown here is derived from an EMBL/GenBank/DDBJ whole genome shotgun (WGS) entry which is preliminary data.</text>
</comment>
<gene>
    <name evidence="2" type="ORF">BI344_07950</name>
</gene>
<dbReference type="Proteomes" id="UP000180280">
    <property type="component" value="Unassembled WGS sequence"/>
</dbReference>
<keyword evidence="1" id="KW-0732">Signal</keyword>
<reference evidence="2 3" key="1">
    <citation type="submission" date="2016-09" db="EMBL/GenBank/DDBJ databases">
        <title>Chromobacterium muskegensis sp. nov., an insecticidal bacterium isolated from Sphagnum bogs.</title>
        <authorList>
            <person name="Sparks M.E."/>
            <person name="Blackburn M.B."/>
            <person name="Gundersen-Rindal D.E."/>
            <person name="Mitchell A."/>
            <person name="Farrar R."/>
            <person name="Kuhar D."/>
        </authorList>
    </citation>
    <scope>NUCLEOTIDE SEQUENCE [LARGE SCALE GENOMIC DNA]</scope>
    <source>
        <strain evidence="2 3">14B-1</strain>
    </source>
</reference>
<evidence type="ECO:0000313" key="3">
    <source>
        <dbReference type="Proteomes" id="UP000180280"/>
    </source>
</evidence>
<dbReference type="EMBL" id="MKCT01000017">
    <property type="protein sequence ID" value="OHX20401.1"/>
    <property type="molecule type" value="Genomic_DNA"/>
</dbReference>
<sequence>MKKVILTLAALAALQSGLTLASDGGTVSLNGSIVREPCAETGSNLLNYAMNPRQYQAARKVASSRSCSGIDNTQSLSISAINMTGATTYSSGQLVTVVYN</sequence>
<organism evidence="2 3">
    <name type="scientific">Chromobacterium sphagni</name>
    <dbReference type="NCBI Taxonomy" id="1903179"/>
    <lineage>
        <taxon>Bacteria</taxon>
        <taxon>Pseudomonadati</taxon>
        <taxon>Pseudomonadota</taxon>
        <taxon>Betaproteobacteria</taxon>
        <taxon>Neisseriales</taxon>
        <taxon>Chromobacteriaceae</taxon>
        <taxon>Chromobacterium</taxon>
    </lineage>
</organism>
<dbReference type="RefSeq" id="WP_071112823.1">
    <property type="nucleotide sequence ID" value="NZ_MKCS01000001.1"/>
</dbReference>
<feature type="signal peptide" evidence="1">
    <location>
        <begin position="1"/>
        <end position="21"/>
    </location>
</feature>
<proteinExistence type="predicted"/>
<evidence type="ECO:0000313" key="2">
    <source>
        <dbReference type="EMBL" id="OHX20401.1"/>
    </source>
</evidence>
<evidence type="ECO:0000256" key="1">
    <source>
        <dbReference type="SAM" id="SignalP"/>
    </source>
</evidence>
<evidence type="ECO:0008006" key="4">
    <source>
        <dbReference type="Google" id="ProtNLM"/>
    </source>
</evidence>
<accession>A0ABX3CE94</accession>
<keyword evidence="3" id="KW-1185">Reference proteome</keyword>
<feature type="chain" id="PRO_5047505492" description="Type 1 fimbrial protein" evidence="1">
    <location>
        <begin position="22"/>
        <end position="100"/>
    </location>
</feature>